<feature type="compositionally biased region" description="Basic and acidic residues" evidence="2">
    <location>
        <begin position="198"/>
        <end position="211"/>
    </location>
</feature>
<dbReference type="Pfam" id="PF09184">
    <property type="entry name" value="PPP4R2"/>
    <property type="match status" value="1"/>
</dbReference>
<keyword evidence="3" id="KW-1185">Reference proteome</keyword>
<feature type="compositionally biased region" description="Polar residues" evidence="2">
    <location>
        <begin position="343"/>
        <end position="454"/>
    </location>
</feature>
<protein>
    <submittedName>
        <fullName evidence="4">Serine/threonine-protein phosphatase 4 regulatory subunit 2-A-like</fullName>
    </submittedName>
</protein>
<feature type="compositionally biased region" description="Basic and acidic residues" evidence="2">
    <location>
        <begin position="548"/>
        <end position="574"/>
    </location>
</feature>
<feature type="compositionally biased region" description="Polar residues" evidence="2">
    <location>
        <begin position="512"/>
        <end position="528"/>
    </location>
</feature>
<feature type="compositionally biased region" description="Polar residues" evidence="2">
    <location>
        <begin position="235"/>
        <end position="267"/>
    </location>
</feature>
<dbReference type="RefSeq" id="XP_002732531.1">
    <property type="nucleotide sequence ID" value="XM_002732485.2"/>
</dbReference>
<feature type="compositionally biased region" description="Basic and acidic residues" evidence="2">
    <location>
        <begin position="488"/>
        <end position="504"/>
    </location>
</feature>
<sequence>MLVVSSADLVSGTMDDPDCILDALNDFEKKNCNDIPDRLEQLLCDIARTGEIRFPWSKVKKLFICKLELAIEEFVDCNPNEEIPVLPNVENVEFEEMKIRLMTALETFSSAPFTIQRLCELVIEPKKYYSRSDKFMRGIEKNVVVVTTVKPYNRLSTSEPTTNGTAMVNGLLSECITHVPTEFSSENDEQTEMLIEKTDDVSSTEIDHLEDASEDNEQLSDEAETEGDLEEKEVNTSSNVESSDNVLDQTATVSGDTETMQVTSSEEQTVKTKETDCTETDCSMVTSLEETTDKVSSLEETTDKVTSLEETTERVANLDETDNNATSLDETSDKMPSLEETSDNMASLVESSDMSSLEDGSNKVTSLEETSDNLTSLEETGNKSSSLEETSNKVTSLEETSNKVTSLEESSNKVTSLEESSNKVTSLEESSNKVTSLEGSTEETSAIVSTTVSDSGECEDINKSSGDNALEAAGRKHKDNDTDVCEPNAKRPRYDSEDVEKTTEGEDELNGVGQSETNSTGGEAQSKTHTLDNKPDDKQDDVPVSELEEPKECEGSKEVVTESAGDTRETDSKVITEQITEQIETEIKLEAGSDKSTDKTENKPVESEEPMDQS</sequence>
<dbReference type="GeneID" id="100373462"/>
<dbReference type="InterPro" id="IPR032675">
    <property type="entry name" value="LRR_dom_sf"/>
</dbReference>
<dbReference type="Gene3D" id="3.80.10.10">
    <property type="entry name" value="Ribonuclease Inhibitor"/>
    <property type="match status" value="1"/>
</dbReference>
<accession>A0ABM0GLG3</accession>
<dbReference type="PANTHER" id="PTHR16487:SF0">
    <property type="entry name" value="PROTEIN PHOSPHATASE 4 REGULATORY SUBUNIT 2-RELATED"/>
    <property type="match status" value="1"/>
</dbReference>
<feature type="compositionally biased region" description="Acidic residues" evidence="2">
    <location>
        <begin position="212"/>
        <end position="231"/>
    </location>
</feature>
<reference evidence="4" key="1">
    <citation type="submission" date="2025-08" db="UniProtKB">
        <authorList>
            <consortium name="RefSeq"/>
        </authorList>
    </citation>
    <scope>IDENTIFICATION</scope>
    <source>
        <tissue evidence="4">Testes</tissue>
    </source>
</reference>
<feature type="region of interest" description="Disordered" evidence="2">
    <location>
        <begin position="289"/>
        <end position="614"/>
    </location>
</feature>
<feature type="region of interest" description="Disordered" evidence="2">
    <location>
        <begin position="198"/>
        <end position="275"/>
    </location>
</feature>
<dbReference type="PANTHER" id="PTHR16487">
    <property type="entry name" value="PPP4R2-RELATED PROTEIN"/>
    <property type="match status" value="1"/>
</dbReference>
<comment type="similarity">
    <text evidence="1">Belongs to the PPP4R2 family.</text>
</comment>
<proteinExistence type="inferred from homology"/>
<organism evidence="3 4">
    <name type="scientific">Saccoglossus kowalevskii</name>
    <name type="common">Acorn worm</name>
    <dbReference type="NCBI Taxonomy" id="10224"/>
    <lineage>
        <taxon>Eukaryota</taxon>
        <taxon>Metazoa</taxon>
        <taxon>Hemichordata</taxon>
        <taxon>Enteropneusta</taxon>
        <taxon>Harrimaniidae</taxon>
        <taxon>Saccoglossus</taxon>
    </lineage>
</organism>
<name>A0ABM0GLG3_SACKO</name>
<evidence type="ECO:0000256" key="2">
    <source>
        <dbReference type="SAM" id="MobiDB-lite"/>
    </source>
</evidence>
<gene>
    <name evidence="4" type="primary">LOC100373462</name>
</gene>
<feature type="compositionally biased region" description="Basic and acidic residues" evidence="2">
    <location>
        <begin position="529"/>
        <end position="541"/>
    </location>
</feature>
<evidence type="ECO:0000313" key="3">
    <source>
        <dbReference type="Proteomes" id="UP000694865"/>
    </source>
</evidence>
<evidence type="ECO:0000256" key="1">
    <source>
        <dbReference type="ARBA" id="ARBA00009207"/>
    </source>
</evidence>
<dbReference type="Proteomes" id="UP000694865">
    <property type="component" value="Unplaced"/>
</dbReference>
<feature type="compositionally biased region" description="Basic and acidic residues" evidence="2">
    <location>
        <begin position="291"/>
        <end position="317"/>
    </location>
</feature>
<evidence type="ECO:0000313" key="4">
    <source>
        <dbReference type="RefSeq" id="XP_002732531.1"/>
    </source>
</evidence>
<dbReference type="InterPro" id="IPR015267">
    <property type="entry name" value="PPP4R2"/>
</dbReference>
<feature type="compositionally biased region" description="Basic and acidic residues" evidence="2">
    <location>
        <begin position="585"/>
        <end position="606"/>
    </location>
</feature>